<organism evidence="1 2">
    <name type="scientific">Elsinoe australis</name>
    <dbReference type="NCBI Taxonomy" id="40998"/>
    <lineage>
        <taxon>Eukaryota</taxon>
        <taxon>Fungi</taxon>
        <taxon>Dikarya</taxon>
        <taxon>Ascomycota</taxon>
        <taxon>Pezizomycotina</taxon>
        <taxon>Dothideomycetes</taxon>
        <taxon>Dothideomycetidae</taxon>
        <taxon>Myriangiales</taxon>
        <taxon>Elsinoaceae</taxon>
        <taxon>Elsinoe</taxon>
    </lineage>
</organism>
<dbReference type="EMBL" id="NHZQ01000010">
    <property type="protein sequence ID" value="PSK59376.1"/>
    <property type="molecule type" value="Genomic_DNA"/>
</dbReference>
<gene>
    <name evidence="1" type="ORF">B9Z65_3700</name>
</gene>
<keyword evidence="2" id="KW-1185">Reference proteome</keyword>
<sequence>MATVAPFASANNITTSDLDNPMVMVFRISKRANELQFDLQTYASMSDICDEEKVNLAKLDDSITIKRGAYDINLAVILKRSSESLSNLAGQYPIHLFIATNSAWIQQVPENLRVSGAQIKDGLRVNLNIE</sequence>
<dbReference type="Proteomes" id="UP000243723">
    <property type="component" value="Unassembled WGS sequence"/>
</dbReference>
<reference evidence="1 2" key="1">
    <citation type="submission" date="2017-05" db="EMBL/GenBank/DDBJ databases">
        <title>Draft genome sequence of Elsinoe australis.</title>
        <authorList>
            <person name="Cheng Q."/>
        </authorList>
    </citation>
    <scope>NUCLEOTIDE SEQUENCE [LARGE SCALE GENOMIC DNA]</scope>
    <source>
        <strain evidence="1 2">NL1</strain>
    </source>
</reference>
<evidence type="ECO:0000313" key="1">
    <source>
        <dbReference type="EMBL" id="PSK59376.1"/>
    </source>
</evidence>
<comment type="caution">
    <text evidence="1">The sequence shown here is derived from an EMBL/GenBank/DDBJ whole genome shotgun (WGS) entry which is preliminary data.</text>
</comment>
<evidence type="ECO:0000313" key="2">
    <source>
        <dbReference type="Proteomes" id="UP000243723"/>
    </source>
</evidence>
<accession>A0A2P8AFZ4</accession>
<name>A0A2P8AFZ4_9PEZI</name>
<dbReference type="AlphaFoldDB" id="A0A2P8AFZ4"/>
<proteinExistence type="predicted"/>
<protein>
    <submittedName>
        <fullName evidence="1">Uncharacterized protein</fullName>
    </submittedName>
</protein>